<feature type="non-terminal residue" evidence="2">
    <location>
        <position position="100"/>
    </location>
</feature>
<feature type="non-terminal residue" evidence="2">
    <location>
        <position position="1"/>
    </location>
</feature>
<dbReference type="AlphaFoldDB" id="A0A699VIM0"/>
<comment type="caution">
    <text evidence="2">The sequence shown here is derived from an EMBL/GenBank/DDBJ whole genome shotgun (WGS) entry which is preliminary data.</text>
</comment>
<protein>
    <recommendedName>
        <fullName evidence="1">TonB C-terminal domain-containing protein</fullName>
    </recommendedName>
</protein>
<dbReference type="PROSITE" id="PS52015">
    <property type="entry name" value="TONB_CTD"/>
    <property type="match status" value="1"/>
</dbReference>
<dbReference type="GO" id="GO:0055085">
    <property type="term" value="P:transmembrane transport"/>
    <property type="evidence" value="ECO:0007669"/>
    <property type="project" value="InterPro"/>
</dbReference>
<evidence type="ECO:0000313" key="2">
    <source>
        <dbReference type="EMBL" id="GFD35375.1"/>
    </source>
</evidence>
<gene>
    <name evidence="2" type="ORF">Tci_907344</name>
</gene>
<evidence type="ECO:0000259" key="1">
    <source>
        <dbReference type="PROSITE" id="PS52015"/>
    </source>
</evidence>
<proteinExistence type="predicted"/>
<organism evidence="2">
    <name type="scientific">Tanacetum cinerariifolium</name>
    <name type="common">Dalmatian daisy</name>
    <name type="synonym">Chrysanthemum cinerariifolium</name>
    <dbReference type="NCBI Taxonomy" id="118510"/>
    <lineage>
        <taxon>Eukaryota</taxon>
        <taxon>Viridiplantae</taxon>
        <taxon>Streptophyta</taxon>
        <taxon>Embryophyta</taxon>
        <taxon>Tracheophyta</taxon>
        <taxon>Spermatophyta</taxon>
        <taxon>Magnoliopsida</taxon>
        <taxon>eudicotyledons</taxon>
        <taxon>Gunneridae</taxon>
        <taxon>Pentapetalae</taxon>
        <taxon>asterids</taxon>
        <taxon>campanulids</taxon>
        <taxon>Asterales</taxon>
        <taxon>Asteraceae</taxon>
        <taxon>Asteroideae</taxon>
        <taxon>Anthemideae</taxon>
        <taxon>Anthemidinae</taxon>
        <taxon>Tanacetum</taxon>
    </lineage>
</organism>
<dbReference type="InterPro" id="IPR037682">
    <property type="entry name" value="TonB_C"/>
</dbReference>
<name>A0A699VIM0_TANCI</name>
<dbReference type="EMBL" id="BKCJ011458031">
    <property type="protein sequence ID" value="GFD35375.1"/>
    <property type="molecule type" value="Genomic_DNA"/>
</dbReference>
<feature type="domain" description="TonB C-terminal" evidence="1">
    <location>
        <begin position="33"/>
        <end position="100"/>
    </location>
</feature>
<dbReference type="Gene3D" id="3.30.1150.10">
    <property type="match status" value="1"/>
</dbReference>
<dbReference type="SUPFAM" id="SSF74653">
    <property type="entry name" value="TolA/TonB C-terminal domain"/>
    <property type="match status" value="1"/>
</dbReference>
<reference evidence="2" key="1">
    <citation type="journal article" date="2019" name="Sci. Rep.">
        <title>Draft genome of Tanacetum cinerariifolium, the natural source of mosquito coil.</title>
        <authorList>
            <person name="Yamashiro T."/>
            <person name="Shiraishi A."/>
            <person name="Satake H."/>
            <person name="Nakayama K."/>
        </authorList>
    </citation>
    <scope>NUCLEOTIDE SEQUENCE</scope>
</reference>
<sequence>QKTLAPPIAAKSKPSPERVYTYVEQMPQLPGGGGQQAIVNEIQKRIRYPVIDTSKQMRYSGIKYTFVVDSTGKVSDVAMLAGSDNSAVDQAILNAVHSLP</sequence>
<accession>A0A699VIM0</accession>